<evidence type="ECO:0000313" key="1">
    <source>
        <dbReference type="EMBL" id="EDM06278.1"/>
    </source>
</evidence>
<protein>
    <submittedName>
        <fullName evidence="1">RCG63484</fullName>
    </submittedName>
</protein>
<accession>A6HJS3</accession>
<reference evidence="1 2" key="1">
    <citation type="submission" date="2005-07" db="EMBL/GenBank/DDBJ databases">
        <authorList>
            <person name="Mural R.J."/>
            <person name="Li P.W."/>
            <person name="Adams M.D."/>
            <person name="Amanatides P.G."/>
            <person name="Baden-Tillson H."/>
            <person name="Barnstead M."/>
            <person name="Chin S.H."/>
            <person name="Dew I."/>
            <person name="Evans C.A."/>
            <person name="Ferriera S."/>
            <person name="Flanigan M."/>
            <person name="Fosler C."/>
            <person name="Glodek A."/>
            <person name="Gu Z."/>
            <person name="Holt R.A."/>
            <person name="Jennings D."/>
            <person name="Kraft C.L."/>
            <person name="Lu F."/>
            <person name="Nguyen T."/>
            <person name="Nusskern D.R."/>
            <person name="Pfannkoch C.M."/>
            <person name="Sitter C."/>
            <person name="Sutton G.G."/>
            <person name="Venter J.C."/>
            <person name="Wang Z."/>
            <person name="Woodage T."/>
            <person name="Zheng X.H."/>
            <person name="Zhong F."/>
        </authorList>
    </citation>
    <scope>NUCLEOTIDE SEQUENCE [LARGE SCALE GENOMIC DNA]</scope>
    <source>
        <strain>BN</strain>
        <strain evidence="2">Sprague-Dawley</strain>
    </source>
</reference>
<dbReference type="AlphaFoldDB" id="A6HJS3"/>
<dbReference type="Proteomes" id="UP000234681">
    <property type="component" value="Chromosome 10"/>
</dbReference>
<evidence type="ECO:0000313" key="2">
    <source>
        <dbReference type="Proteomes" id="UP000234681"/>
    </source>
</evidence>
<proteinExistence type="predicted"/>
<dbReference type="EMBL" id="CH473948">
    <property type="protein sequence ID" value="EDM06278.1"/>
    <property type="molecule type" value="Genomic_DNA"/>
</dbReference>
<name>A6HJS3_RAT</name>
<organism evidence="1 2">
    <name type="scientific">Rattus norvegicus</name>
    <name type="common">Rat</name>
    <dbReference type="NCBI Taxonomy" id="10116"/>
    <lineage>
        <taxon>Eukaryota</taxon>
        <taxon>Metazoa</taxon>
        <taxon>Chordata</taxon>
        <taxon>Craniata</taxon>
        <taxon>Vertebrata</taxon>
        <taxon>Euteleostomi</taxon>
        <taxon>Mammalia</taxon>
        <taxon>Eutheria</taxon>
        <taxon>Euarchontoglires</taxon>
        <taxon>Glires</taxon>
        <taxon>Rodentia</taxon>
        <taxon>Myomorpha</taxon>
        <taxon>Muroidea</taxon>
        <taxon>Muridae</taxon>
        <taxon>Murinae</taxon>
        <taxon>Rattus</taxon>
    </lineage>
</organism>
<sequence>MSYQAQQGLVDLRKLMGSVALRLSNVTEAGLGYLGLPVSRGTLERE</sequence>
<gene>
    <name evidence="1" type="ORF">rCG_63484</name>
</gene>